<dbReference type="RefSeq" id="WP_059925688.1">
    <property type="nucleotide sequence ID" value="NZ_LPBG01000047.1"/>
</dbReference>
<evidence type="ECO:0000313" key="1">
    <source>
        <dbReference type="EMBL" id="KVP98398.1"/>
    </source>
</evidence>
<dbReference type="Proteomes" id="UP000056453">
    <property type="component" value="Unassembled WGS sequence"/>
</dbReference>
<reference evidence="1 2" key="1">
    <citation type="submission" date="2015-11" db="EMBL/GenBank/DDBJ databases">
        <title>Expanding the genomic diversity of Burkholderia species for the development of highly accurate diagnostics.</title>
        <authorList>
            <person name="Sahl J."/>
            <person name="Keim P."/>
            <person name="Wagner D."/>
        </authorList>
    </citation>
    <scope>NUCLEOTIDE SEQUENCE [LARGE SCALE GENOMIC DNA]</scope>
    <source>
        <strain evidence="1 2">MSMB1808WGS</strain>
    </source>
</reference>
<protein>
    <recommendedName>
        <fullName evidence="3">DUF551 domain-containing protein</fullName>
    </recommendedName>
</protein>
<sequence length="113" mass="12725">MSVLNPKNYLDHAQKIEKALLDVPVGHPLRDLLEDASKMLTHAADGRCSDTAHDNTRVALIDKGYHWTDIDRSTPRGSKMQLINRNYGVAIYGTIGGHEKFFTHWAPLPTFKN</sequence>
<dbReference type="EMBL" id="LPBJ01000047">
    <property type="protein sequence ID" value="KVP98398.1"/>
    <property type="molecule type" value="Genomic_DNA"/>
</dbReference>
<proteinExistence type="predicted"/>
<organism evidence="1 2">
    <name type="scientific">Burkholderia ubonensis</name>
    <dbReference type="NCBI Taxonomy" id="101571"/>
    <lineage>
        <taxon>Bacteria</taxon>
        <taxon>Pseudomonadati</taxon>
        <taxon>Pseudomonadota</taxon>
        <taxon>Betaproteobacteria</taxon>
        <taxon>Burkholderiales</taxon>
        <taxon>Burkholderiaceae</taxon>
        <taxon>Burkholderia</taxon>
        <taxon>Burkholderia cepacia complex</taxon>
    </lineage>
</organism>
<keyword evidence="2" id="KW-1185">Reference proteome</keyword>
<evidence type="ECO:0008006" key="3">
    <source>
        <dbReference type="Google" id="ProtNLM"/>
    </source>
</evidence>
<dbReference type="AlphaFoldDB" id="A0AAW3MWV4"/>
<comment type="caution">
    <text evidence="1">The sequence shown here is derived from an EMBL/GenBank/DDBJ whole genome shotgun (WGS) entry which is preliminary data.</text>
</comment>
<accession>A0AAW3MWV4</accession>
<evidence type="ECO:0000313" key="2">
    <source>
        <dbReference type="Proteomes" id="UP000056453"/>
    </source>
</evidence>
<gene>
    <name evidence="1" type="ORF">WJ96_07710</name>
</gene>
<name>A0AAW3MWV4_9BURK</name>